<name>A0A820SAZ6_9BILA</name>
<feature type="domain" description="Dedicator of cytokinesis C/D N-terminal" evidence="1">
    <location>
        <begin position="7"/>
        <end position="68"/>
    </location>
</feature>
<accession>A0A820SAZ6</accession>
<organism evidence="2 3">
    <name type="scientific">Adineta steineri</name>
    <dbReference type="NCBI Taxonomy" id="433720"/>
    <lineage>
        <taxon>Eukaryota</taxon>
        <taxon>Metazoa</taxon>
        <taxon>Spiralia</taxon>
        <taxon>Gnathifera</taxon>
        <taxon>Rotifera</taxon>
        <taxon>Eurotatoria</taxon>
        <taxon>Bdelloidea</taxon>
        <taxon>Adinetida</taxon>
        <taxon>Adinetidae</taxon>
        <taxon>Adineta</taxon>
    </lineage>
</organism>
<evidence type="ECO:0000259" key="1">
    <source>
        <dbReference type="Pfam" id="PF11878"/>
    </source>
</evidence>
<comment type="caution">
    <text evidence="2">The sequence shown here is derived from an EMBL/GenBank/DDBJ whole genome shotgun (WGS) entry which is preliminary data.</text>
</comment>
<dbReference type="AlphaFoldDB" id="A0A820SAZ6"/>
<evidence type="ECO:0000313" key="3">
    <source>
        <dbReference type="Proteomes" id="UP000663844"/>
    </source>
</evidence>
<gene>
    <name evidence="2" type="ORF">OXD698_LOCUS54531</name>
</gene>
<sequence length="71" mass="8752">MATNVIDIIDPIDYEEYIDEHRQKIENDPLRHLLEYPTDDIDFIRIDRQYRTIIPTMPEKEFEYLKKKIKL</sequence>
<dbReference type="Proteomes" id="UP000663844">
    <property type="component" value="Unassembled WGS sequence"/>
</dbReference>
<protein>
    <recommendedName>
        <fullName evidence="1">Dedicator of cytokinesis C/D N-terminal domain-containing protein</fullName>
    </recommendedName>
</protein>
<proteinExistence type="predicted"/>
<dbReference type="EMBL" id="CAJOAZ010033232">
    <property type="protein sequence ID" value="CAF4453331.1"/>
    <property type="molecule type" value="Genomic_DNA"/>
</dbReference>
<evidence type="ECO:0000313" key="2">
    <source>
        <dbReference type="EMBL" id="CAF4453331.1"/>
    </source>
</evidence>
<reference evidence="2" key="1">
    <citation type="submission" date="2021-02" db="EMBL/GenBank/DDBJ databases">
        <authorList>
            <person name="Nowell W R."/>
        </authorList>
    </citation>
    <scope>NUCLEOTIDE SEQUENCE</scope>
</reference>
<dbReference type="InterPro" id="IPR021816">
    <property type="entry name" value="DOCK_C/D_N"/>
</dbReference>
<dbReference type="Pfam" id="PF11878">
    <property type="entry name" value="DOCK_C-D_N"/>
    <property type="match status" value="1"/>
</dbReference>